<reference evidence="1 2" key="1">
    <citation type="submission" date="2018-12" db="EMBL/GenBank/DDBJ databases">
        <authorList>
            <person name="Yang E."/>
        </authorList>
    </citation>
    <scope>NUCLEOTIDE SEQUENCE [LARGE SCALE GENOMIC DNA]</scope>
    <source>
        <strain evidence="1 2">SOD</strain>
    </source>
</reference>
<comment type="caution">
    <text evidence="1">The sequence shown here is derived from an EMBL/GenBank/DDBJ whole genome shotgun (WGS) entry which is preliminary data.</text>
</comment>
<dbReference type="RefSeq" id="WP_126072671.1">
    <property type="nucleotide sequence ID" value="NZ_CP051166.1"/>
</dbReference>
<evidence type="ECO:0000313" key="1">
    <source>
        <dbReference type="EMBL" id="RSZ60256.1"/>
    </source>
</evidence>
<organism evidence="1 2">
    <name type="scientific">Massilia atriviolacea</name>
    <dbReference type="NCBI Taxonomy" id="2495579"/>
    <lineage>
        <taxon>Bacteria</taxon>
        <taxon>Pseudomonadati</taxon>
        <taxon>Pseudomonadota</taxon>
        <taxon>Betaproteobacteria</taxon>
        <taxon>Burkholderiales</taxon>
        <taxon>Oxalobacteraceae</taxon>
        <taxon>Telluria group</taxon>
        <taxon>Massilia</taxon>
    </lineage>
</organism>
<gene>
    <name evidence="1" type="ORF">EJB06_03785</name>
</gene>
<dbReference type="SUPFAM" id="SSF52788">
    <property type="entry name" value="Phosphotyrosine protein phosphatases I"/>
    <property type="match status" value="1"/>
</dbReference>
<dbReference type="InterPro" id="IPR036196">
    <property type="entry name" value="Ptyr_pPase_sf"/>
</dbReference>
<dbReference type="PIRSF" id="PIRSF029416">
    <property type="entry name" value="UCP029416_PTP"/>
    <property type="match status" value="1"/>
</dbReference>
<protein>
    <submittedName>
        <fullName evidence="1">Phosphotyrosine protein phosphatase</fullName>
    </submittedName>
</protein>
<dbReference type="AlphaFoldDB" id="A0A430HRW0"/>
<proteinExistence type="predicted"/>
<keyword evidence="2" id="KW-1185">Reference proteome</keyword>
<dbReference type="EMBL" id="RXLQ01000002">
    <property type="protein sequence ID" value="RSZ60256.1"/>
    <property type="molecule type" value="Genomic_DNA"/>
</dbReference>
<dbReference type="Proteomes" id="UP000278085">
    <property type="component" value="Unassembled WGS sequence"/>
</dbReference>
<dbReference type="Gene3D" id="3.40.50.2300">
    <property type="match status" value="1"/>
</dbReference>
<accession>A0A430HRW0</accession>
<evidence type="ECO:0000313" key="2">
    <source>
        <dbReference type="Proteomes" id="UP000278085"/>
    </source>
</evidence>
<name>A0A430HRW0_9BURK</name>
<sequence length="107" mass="11952">MHRALFICSQNRLRSPTAEQVFASWPGVETDSAGLGGDASVPLSPEQIAWATIVFVMEKAHRRRLGERFRAHLNGKKLICLDIPDNYGYMQPELVAILEANAGKFLR</sequence>
<dbReference type="InterPro" id="IPR016919">
    <property type="entry name" value="UCP029416_PTP"/>
</dbReference>
<dbReference type="OrthoDB" id="7210484at2"/>